<accession>A0A1H5U7Z9</accession>
<dbReference type="OrthoDB" id="5792777at2"/>
<evidence type="ECO:0000313" key="2">
    <source>
        <dbReference type="EMBL" id="SEF71176.1"/>
    </source>
</evidence>
<evidence type="ECO:0000313" key="3">
    <source>
        <dbReference type="Proteomes" id="UP000236745"/>
    </source>
</evidence>
<dbReference type="Pfam" id="PF13450">
    <property type="entry name" value="NAD_binding_8"/>
    <property type="match status" value="1"/>
</dbReference>
<feature type="domain" description="Amine oxidase" evidence="1">
    <location>
        <begin position="108"/>
        <end position="317"/>
    </location>
</feature>
<sequence length="324" mass="35355">MTVERVAIIGSGIAGMRLGELLSNAGIDVVVFEKSRGTGGRLASTRLGQGSADLGTALIEPGSAAFESWLQAQGAREWAPVKTDFSLNPQEGHRGWVGYPRSSSLTRNLTGAVELRTEVRVGVVWPDREGVLLRDSEGEPLGYFDAVVVTTPAPQAAPLLDAVQRFRQRAEKVEMHPVWSLLLSLPSRPQRLGECDWLEGAHPILQRVVRDSSKPGREGENWVIQASQEWSQLHRDEEPSWVAEQLTAALSELCDERVHPAFSRVHRWAYARAAVAAGQELSLWDEHLGIGACGDWLSGGDVEGAWRSANELAARILECSSKVA</sequence>
<proteinExistence type="predicted"/>
<dbReference type="InterPro" id="IPR036188">
    <property type="entry name" value="FAD/NAD-bd_sf"/>
</dbReference>
<dbReference type="AlphaFoldDB" id="A0A1H5U7Z9"/>
<dbReference type="GO" id="GO:0016491">
    <property type="term" value="F:oxidoreductase activity"/>
    <property type="evidence" value="ECO:0007669"/>
    <property type="project" value="InterPro"/>
</dbReference>
<dbReference type="Gene3D" id="3.90.660.10">
    <property type="match status" value="1"/>
</dbReference>
<dbReference type="Pfam" id="PF01593">
    <property type="entry name" value="Amino_oxidase"/>
    <property type="match status" value="1"/>
</dbReference>
<name>A0A1H5U7Z9_9GAMM</name>
<evidence type="ECO:0000259" key="1">
    <source>
        <dbReference type="Pfam" id="PF01593"/>
    </source>
</evidence>
<dbReference type="Proteomes" id="UP000236745">
    <property type="component" value="Unassembled WGS sequence"/>
</dbReference>
<gene>
    <name evidence="2" type="ORF">SAMN05444390_101297</name>
</gene>
<reference evidence="2 3" key="1">
    <citation type="submission" date="2016-10" db="EMBL/GenBank/DDBJ databases">
        <authorList>
            <person name="de Groot N.N."/>
        </authorList>
    </citation>
    <scope>NUCLEOTIDE SEQUENCE [LARGE SCALE GENOMIC DNA]</scope>
    <source>
        <strain evidence="2 3">DSM 22012</strain>
    </source>
</reference>
<dbReference type="InterPro" id="IPR002937">
    <property type="entry name" value="Amino_oxidase"/>
</dbReference>
<dbReference type="RefSeq" id="WP_104001303.1">
    <property type="nucleotide sequence ID" value="NZ_FNVQ01000001.1"/>
</dbReference>
<keyword evidence="3" id="KW-1185">Reference proteome</keyword>
<dbReference type="PANTHER" id="PTHR16128:SF5">
    <property type="entry name" value="FAD_NAD(P)-BINDING OXIDOREDUCTASE FAMILY PROTEIN"/>
    <property type="match status" value="1"/>
</dbReference>
<dbReference type="PANTHER" id="PTHR16128">
    <property type="entry name" value="FAD/NAD(P)-BINDING OXIDOREDUCTASE FAMILY PROTEIN"/>
    <property type="match status" value="1"/>
</dbReference>
<protein>
    <recommendedName>
        <fullName evidence="1">Amine oxidase domain-containing protein</fullName>
    </recommendedName>
</protein>
<dbReference type="SUPFAM" id="SSF51905">
    <property type="entry name" value="FAD/NAD(P)-binding domain"/>
    <property type="match status" value="1"/>
</dbReference>
<dbReference type="Gene3D" id="3.50.50.60">
    <property type="entry name" value="FAD/NAD(P)-binding domain"/>
    <property type="match status" value="1"/>
</dbReference>
<dbReference type="EMBL" id="FNVQ01000001">
    <property type="protein sequence ID" value="SEF71176.1"/>
    <property type="molecule type" value="Genomic_DNA"/>
</dbReference>
<organism evidence="2 3">
    <name type="scientific">Marinobacterium lutimaris</name>
    <dbReference type="NCBI Taxonomy" id="568106"/>
    <lineage>
        <taxon>Bacteria</taxon>
        <taxon>Pseudomonadati</taxon>
        <taxon>Pseudomonadota</taxon>
        <taxon>Gammaproteobacteria</taxon>
        <taxon>Oceanospirillales</taxon>
        <taxon>Oceanospirillaceae</taxon>
        <taxon>Marinobacterium</taxon>
    </lineage>
</organism>